<dbReference type="InterPro" id="IPR036565">
    <property type="entry name" value="Mur-like_cat_sf"/>
</dbReference>
<dbReference type="Gene3D" id="3.90.190.20">
    <property type="entry name" value="Mur ligase, C-terminal domain"/>
    <property type="match status" value="1"/>
</dbReference>
<proteinExistence type="inferred from homology"/>
<sequence length="460" mass="50007">MKALTLNEIAKAVQGKNELGDWGTLSVSKVAFDTRKIEVGSLFVPLQGNADGHDYLADAMKSGATASFWSRPLAEAPKDFPVIQVEDTLQALQDLASYYLALIQPKVVGITGSNGKTTTKDMTEAVVSAKYKVHKTQGNFNNQIGLPITILEMPEDTEVAILEMGMNHPGEIAELSLIAKPDIAVITMIGEAHIEYFGSREKIAQTKMEIVKGLKPEGVLIIPGEEPLLQAEIQKIMPINYCTFGQSPLNDIHVLTTETQMKETHFTMNLAPELSCKIPVIGQYNVNNALAALMVGKQLAVPVTDAVEKLATFGLTKSRTEWIPGMNDSQILNDAYNANPTAMNAVLDSFSALELNGRKLVVLGDMLELGELSTSLHESVAAHLNPEHISEVFLFGPEMEKLSNKLTSCYAPEKLHYYSTDKAALIEALKATIKKEDQILVKASNGTGLGEVIEAIKQTD</sequence>
<feature type="domain" description="Mur ligase C-terminal" evidence="12">
    <location>
        <begin position="319"/>
        <end position="444"/>
    </location>
</feature>
<comment type="function">
    <text evidence="10 11">Involved in cell wall formation. Catalyzes the final step in the synthesis of UDP-N-acetylmuramoyl-pentapeptide, the precursor of murein.</text>
</comment>
<dbReference type="GO" id="GO:0051301">
    <property type="term" value="P:cell division"/>
    <property type="evidence" value="ECO:0007669"/>
    <property type="project" value="UniProtKB-KW"/>
</dbReference>
<dbReference type="InterPro" id="IPR013221">
    <property type="entry name" value="Mur_ligase_cen"/>
</dbReference>
<dbReference type="Gene3D" id="3.40.1190.10">
    <property type="entry name" value="Mur-like, catalytic domain"/>
    <property type="match status" value="1"/>
</dbReference>
<keyword evidence="4 10" id="KW-0547">Nucleotide-binding</keyword>
<dbReference type="SUPFAM" id="SSF63418">
    <property type="entry name" value="MurE/MurF N-terminal domain"/>
    <property type="match status" value="1"/>
</dbReference>
<dbReference type="GO" id="GO:0005737">
    <property type="term" value="C:cytoplasm"/>
    <property type="evidence" value="ECO:0007669"/>
    <property type="project" value="UniProtKB-SubCell"/>
</dbReference>
<evidence type="ECO:0000313" key="14">
    <source>
        <dbReference type="EMBL" id="SES03408.1"/>
    </source>
</evidence>
<evidence type="ECO:0000256" key="5">
    <source>
        <dbReference type="ARBA" id="ARBA00022840"/>
    </source>
</evidence>
<dbReference type="SUPFAM" id="SSF53623">
    <property type="entry name" value="MurD-like peptide ligases, catalytic domain"/>
    <property type="match status" value="1"/>
</dbReference>
<keyword evidence="8 10" id="KW-0131">Cell cycle</keyword>
<dbReference type="InterPro" id="IPR005863">
    <property type="entry name" value="UDP-N-AcMur_synth"/>
</dbReference>
<dbReference type="NCBIfam" id="TIGR01143">
    <property type="entry name" value="murF"/>
    <property type="match status" value="1"/>
</dbReference>
<dbReference type="OrthoDB" id="9801978at2"/>
<evidence type="ECO:0000256" key="1">
    <source>
        <dbReference type="ARBA" id="ARBA00022490"/>
    </source>
</evidence>
<evidence type="ECO:0000256" key="10">
    <source>
        <dbReference type="HAMAP-Rule" id="MF_02019"/>
    </source>
</evidence>
<dbReference type="InterPro" id="IPR051046">
    <property type="entry name" value="MurCDEF_CellWall_CoF430Synth"/>
</dbReference>
<comment type="similarity">
    <text evidence="10">Belongs to the MurCDEF family. MurF subfamily.</text>
</comment>
<keyword evidence="9 10" id="KW-0961">Cell wall biogenesis/degradation</keyword>
<dbReference type="Proteomes" id="UP000198948">
    <property type="component" value="Unassembled WGS sequence"/>
</dbReference>
<dbReference type="GO" id="GO:0008360">
    <property type="term" value="P:regulation of cell shape"/>
    <property type="evidence" value="ECO:0007669"/>
    <property type="project" value="UniProtKB-KW"/>
</dbReference>
<dbReference type="EC" id="6.3.2.10" evidence="10 11"/>
<keyword evidence="6 10" id="KW-0133">Cell shape</keyword>
<dbReference type="UniPathway" id="UPA00219"/>
<dbReference type="GO" id="GO:0005524">
    <property type="term" value="F:ATP binding"/>
    <property type="evidence" value="ECO:0007669"/>
    <property type="project" value="UniProtKB-UniRule"/>
</dbReference>
<evidence type="ECO:0000256" key="9">
    <source>
        <dbReference type="ARBA" id="ARBA00023316"/>
    </source>
</evidence>
<feature type="binding site" evidence="10">
    <location>
        <begin position="112"/>
        <end position="118"/>
    </location>
    <ligand>
        <name>ATP</name>
        <dbReference type="ChEBI" id="CHEBI:30616"/>
    </ligand>
</feature>
<comment type="catalytic activity">
    <reaction evidence="10">
        <text>UDP-N-acetyl-alpha-D-muramoyl-L-alanyl-gamma-D-glutamyl-L-lysine + D-alanyl-D-alanine + ATP = UDP-N-acetyl-alpha-D-muramoyl-L-alanyl-gamma-D-glutamyl-L-lysyl-D-alanyl-D-alanine + ADP + phosphate + H(+)</text>
        <dbReference type="Rhea" id="RHEA:16085"/>
        <dbReference type="ChEBI" id="CHEBI:15378"/>
        <dbReference type="ChEBI" id="CHEBI:30616"/>
        <dbReference type="ChEBI" id="CHEBI:43474"/>
        <dbReference type="ChEBI" id="CHEBI:57822"/>
        <dbReference type="ChEBI" id="CHEBI:70758"/>
        <dbReference type="ChEBI" id="CHEBI:83903"/>
        <dbReference type="ChEBI" id="CHEBI:456216"/>
        <dbReference type="EC" id="6.3.2.10"/>
    </reaction>
</comment>
<dbReference type="SUPFAM" id="SSF53244">
    <property type="entry name" value="MurD-like peptide ligases, peptide-binding domain"/>
    <property type="match status" value="1"/>
</dbReference>
<dbReference type="RefSeq" id="WP_092653644.1">
    <property type="nucleotide sequence ID" value="NZ_FOHA01000020.1"/>
</dbReference>
<evidence type="ECO:0000256" key="6">
    <source>
        <dbReference type="ARBA" id="ARBA00022960"/>
    </source>
</evidence>
<dbReference type="Pfam" id="PF08245">
    <property type="entry name" value="Mur_ligase_M"/>
    <property type="match status" value="1"/>
</dbReference>
<keyword evidence="1 10" id="KW-0963">Cytoplasm</keyword>
<name>A0A1H9U2D4_9LACT</name>
<dbReference type="GO" id="GO:0071555">
    <property type="term" value="P:cell wall organization"/>
    <property type="evidence" value="ECO:0007669"/>
    <property type="project" value="UniProtKB-KW"/>
</dbReference>
<evidence type="ECO:0000313" key="15">
    <source>
        <dbReference type="Proteomes" id="UP000198948"/>
    </source>
</evidence>
<evidence type="ECO:0000256" key="2">
    <source>
        <dbReference type="ARBA" id="ARBA00022598"/>
    </source>
</evidence>
<feature type="domain" description="Mur ligase central" evidence="13">
    <location>
        <begin position="110"/>
        <end position="295"/>
    </location>
</feature>
<evidence type="ECO:0000259" key="13">
    <source>
        <dbReference type="Pfam" id="PF08245"/>
    </source>
</evidence>
<dbReference type="HAMAP" id="MF_02019">
    <property type="entry name" value="MurF"/>
    <property type="match status" value="1"/>
</dbReference>
<keyword evidence="3 10" id="KW-0132">Cell division</keyword>
<gene>
    <name evidence="10" type="primary">murF</name>
    <name evidence="14" type="ORF">SAMN04488559_12014</name>
</gene>
<evidence type="ECO:0000256" key="4">
    <source>
        <dbReference type="ARBA" id="ARBA00022741"/>
    </source>
</evidence>
<dbReference type="PANTHER" id="PTHR43024:SF1">
    <property type="entry name" value="UDP-N-ACETYLMURAMOYL-TRIPEPTIDE--D-ALANYL-D-ALANINE LIGASE"/>
    <property type="match status" value="1"/>
</dbReference>
<organism evidence="14 15">
    <name type="scientific">Isobaculum melis</name>
    <dbReference type="NCBI Taxonomy" id="142588"/>
    <lineage>
        <taxon>Bacteria</taxon>
        <taxon>Bacillati</taxon>
        <taxon>Bacillota</taxon>
        <taxon>Bacilli</taxon>
        <taxon>Lactobacillales</taxon>
        <taxon>Carnobacteriaceae</taxon>
        <taxon>Isobaculum</taxon>
    </lineage>
</organism>
<evidence type="ECO:0000259" key="12">
    <source>
        <dbReference type="Pfam" id="PF02875"/>
    </source>
</evidence>
<evidence type="ECO:0000256" key="8">
    <source>
        <dbReference type="ARBA" id="ARBA00023306"/>
    </source>
</evidence>
<evidence type="ECO:0000256" key="11">
    <source>
        <dbReference type="RuleBase" id="RU004136"/>
    </source>
</evidence>
<dbReference type="Pfam" id="PF02875">
    <property type="entry name" value="Mur_ligase_C"/>
    <property type="match status" value="1"/>
</dbReference>
<keyword evidence="7 10" id="KW-0573">Peptidoglycan synthesis</keyword>
<dbReference type="AlphaFoldDB" id="A0A1H9U2D4"/>
<evidence type="ECO:0000256" key="3">
    <source>
        <dbReference type="ARBA" id="ARBA00022618"/>
    </source>
</evidence>
<dbReference type="GO" id="GO:0047480">
    <property type="term" value="F:UDP-N-acetylmuramoyl-tripeptide-D-alanyl-D-alanine ligase activity"/>
    <property type="evidence" value="ECO:0007669"/>
    <property type="project" value="UniProtKB-UniRule"/>
</dbReference>
<reference evidence="14 15" key="1">
    <citation type="submission" date="2016-10" db="EMBL/GenBank/DDBJ databases">
        <authorList>
            <person name="de Groot N.N."/>
        </authorList>
    </citation>
    <scope>NUCLEOTIDE SEQUENCE [LARGE SCALE GENOMIC DNA]</scope>
    <source>
        <strain evidence="14 15">DSM 13760</strain>
    </source>
</reference>
<dbReference type="GO" id="GO:0009252">
    <property type="term" value="P:peptidoglycan biosynthetic process"/>
    <property type="evidence" value="ECO:0007669"/>
    <property type="project" value="UniProtKB-UniRule"/>
</dbReference>
<protein>
    <recommendedName>
        <fullName evidence="10 11">UDP-N-acetylmuramoyl-tripeptide--D-alanyl-D-alanine ligase</fullName>
        <ecNumber evidence="10 11">6.3.2.10</ecNumber>
    </recommendedName>
    <alternativeName>
        <fullName evidence="10">D-alanyl-D-alanine-adding enzyme</fullName>
    </alternativeName>
</protein>
<dbReference type="InterPro" id="IPR036615">
    <property type="entry name" value="Mur_ligase_C_dom_sf"/>
</dbReference>
<accession>A0A1H9U2D4</accession>
<comment type="pathway">
    <text evidence="10 11">Cell wall biogenesis; peptidoglycan biosynthesis.</text>
</comment>
<keyword evidence="15" id="KW-1185">Reference proteome</keyword>
<dbReference type="InterPro" id="IPR004101">
    <property type="entry name" value="Mur_ligase_C"/>
</dbReference>
<comment type="catalytic activity">
    <reaction evidence="11">
        <text>D-alanyl-D-alanine + UDP-N-acetyl-alpha-D-muramoyl-L-alanyl-gamma-D-glutamyl-meso-2,6-diaminopimelate + ATP = UDP-N-acetyl-alpha-D-muramoyl-L-alanyl-gamma-D-glutamyl-meso-2,6-diaminopimeloyl-D-alanyl-D-alanine + ADP + phosphate + H(+)</text>
        <dbReference type="Rhea" id="RHEA:28374"/>
        <dbReference type="ChEBI" id="CHEBI:15378"/>
        <dbReference type="ChEBI" id="CHEBI:30616"/>
        <dbReference type="ChEBI" id="CHEBI:43474"/>
        <dbReference type="ChEBI" id="CHEBI:57822"/>
        <dbReference type="ChEBI" id="CHEBI:61386"/>
        <dbReference type="ChEBI" id="CHEBI:83905"/>
        <dbReference type="ChEBI" id="CHEBI:456216"/>
        <dbReference type="EC" id="6.3.2.10"/>
    </reaction>
</comment>
<dbReference type="InterPro" id="IPR035911">
    <property type="entry name" value="MurE/MurF_N"/>
</dbReference>
<dbReference type="STRING" id="142588.SAMN04488559_12014"/>
<dbReference type="PANTHER" id="PTHR43024">
    <property type="entry name" value="UDP-N-ACETYLMURAMOYL-TRIPEPTIDE--D-ALANYL-D-ALANINE LIGASE"/>
    <property type="match status" value="1"/>
</dbReference>
<dbReference type="Gene3D" id="3.40.1390.10">
    <property type="entry name" value="MurE/MurF, N-terminal domain"/>
    <property type="match status" value="1"/>
</dbReference>
<comment type="subcellular location">
    <subcellularLocation>
        <location evidence="10 11">Cytoplasm</location>
    </subcellularLocation>
</comment>
<keyword evidence="5 10" id="KW-0067">ATP-binding</keyword>
<evidence type="ECO:0000256" key="7">
    <source>
        <dbReference type="ARBA" id="ARBA00022984"/>
    </source>
</evidence>
<keyword evidence="2 10" id="KW-0436">Ligase</keyword>
<dbReference type="EMBL" id="FOHA01000020">
    <property type="protein sequence ID" value="SES03408.1"/>
    <property type="molecule type" value="Genomic_DNA"/>
</dbReference>
<dbReference type="GO" id="GO:0008766">
    <property type="term" value="F:UDP-N-acetylmuramoylalanyl-D-glutamyl-2,6-diaminopimelate-D-alanyl-D-alanine ligase activity"/>
    <property type="evidence" value="ECO:0007669"/>
    <property type="project" value="RHEA"/>
</dbReference>